<dbReference type="EMBL" id="JACHFR010000003">
    <property type="protein sequence ID" value="MBB5219702.1"/>
    <property type="molecule type" value="Genomic_DNA"/>
</dbReference>
<dbReference type="Proteomes" id="UP000578697">
    <property type="component" value="Unassembled WGS sequence"/>
</dbReference>
<evidence type="ECO:0000313" key="1">
    <source>
        <dbReference type="EMBL" id="MBB5219702.1"/>
    </source>
</evidence>
<reference evidence="1 2" key="1">
    <citation type="submission" date="2020-08" db="EMBL/GenBank/DDBJ databases">
        <title>Genomic Encyclopedia of Type Strains, Phase IV (KMG-IV): sequencing the most valuable type-strain genomes for metagenomic binning, comparative biology and taxonomic classification.</title>
        <authorList>
            <person name="Goeker M."/>
        </authorList>
    </citation>
    <scope>NUCLEOTIDE SEQUENCE [LARGE SCALE GENOMIC DNA]</scope>
    <source>
        <strain evidence="1 2">DSM 103679</strain>
    </source>
</reference>
<comment type="caution">
    <text evidence="1">The sequence shown here is derived from an EMBL/GenBank/DDBJ whole genome shotgun (WGS) entry which is preliminary data.</text>
</comment>
<dbReference type="AlphaFoldDB" id="A0A840SK26"/>
<protein>
    <submittedName>
        <fullName evidence="1">Uncharacterized protein</fullName>
    </submittedName>
</protein>
<organism evidence="1 2">
    <name type="scientific">Treponema rectale</name>
    <dbReference type="NCBI Taxonomy" id="744512"/>
    <lineage>
        <taxon>Bacteria</taxon>
        <taxon>Pseudomonadati</taxon>
        <taxon>Spirochaetota</taxon>
        <taxon>Spirochaetia</taxon>
        <taxon>Spirochaetales</taxon>
        <taxon>Treponemataceae</taxon>
        <taxon>Treponema</taxon>
    </lineage>
</organism>
<gene>
    <name evidence="1" type="ORF">HNP77_002084</name>
</gene>
<proteinExistence type="predicted"/>
<keyword evidence="2" id="KW-1185">Reference proteome</keyword>
<evidence type="ECO:0000313" key="2">
    <source>
        <dbReference type="Proteomes" id="UP000578697"/>
    </source>
</evidence>
<accession>A0A840SK26</accession>
<sequence>MTVTEIAEYLDKVGLQYLATNGAFCESLY</sequence>
<name>A0A840SK26_9SPIR</name>